<dbReference type="PANTHER" id="PTHR43445">
    <property type="entry name" value="UDP-N-ACETYLMURAMATE--L-ALANINE LIGASE-RELATED"/>
    <property type="match status" value="1"/>
</dbReference>
<comment type="subcellular location">
    <subcellularLocation>
        <location evidence="1">Cytoplasm</location>
    </subcellularLocation>
</comment>
<keyword evidence="8" id="KW-0067">ATP-binding</keyword>
<dbReference type="GO" id="GO:0005737">
    <property type="term" value="C:cytoplasm"/>
    <property type="evidence" value="ECO:0007669"/>
    <property type="project" value="UniProtKB-SubCell"/>
</dbReference>
<keyword evidence="7" id="KW-0547">Nucleotide-binding</keyword>
<evidence type="ECO:0000313" key="18">
    <source>
        <dbReference type="EMBL" id="KGQ21699.1"/>
    </source>
</evidence>
<evidence type="ECO:0000256" key="6">
    <source>
        <dbReference type="ARBA" id="ARBA00022618"/>
    </source>
</evidence>
<dbReference type="UniPathway" id="UPA00219"/>
<keyword evidence="11" id="KW-0131">Cell cycle</keyword>
<evidence type="ECO:0000256" key="7">
    <source>
        <dbReference type="ARBA" id="ARBA00022741"/>
    </source>
</evidence>
<comment type="caution">
    <text evidence="18">The sequence shown here is derived from an EMBL/GenBank/DDBJ whole genome shotgun (WGS) entry which is preliminary data.</text>
</comment>
<keyword evidence="4" id="KW-0963">Cytoplasm</keyword>
<dbReference type="PANTHER" id="PTHR43445:SF3">
    <property type="entry name" value="UDP-N-ACETYLMURAMATE--L-ALANINE LIGASE"/>
    <property type="match status" value="1"/>
</dbReference>
<dbReference type="Pfam" id="PF08245">
    <property type="entry name" value="Mur_ligase_M"/>
    <property type="match status" value="1"/>
</dbReference>
<evidence type="ECO:0000256" key="2">
    <source>
        <dbReference type="ARBA" id="ARBA00004752"/>
    </source>
</evidence>
<evidence type="ECO:0000259" key="15">
    <source>
        <dbReference type="Pfam" id="PF01225"/>
    </source>
</evidence>
<dbReference type="PATRIC" id="fig|276.5.peg.1489"/>
<dbReference type="SUPFAM" id="SSF51984">
    <property type="entry name" value="MurCD N-terminal domain"/>
    <property type="match status" value="1"/>
</dbReference>
<evidence type="ECO:0000259" key="17">
    <source>
        <dbReference type="Pfam" id="PF08245"/>
    </source>
</evidence>
<dbReference type="GO" id="GO:0005524">
    <property type="term" value="F:ATP binding"/>
    <property type="evidence" value="ECO:0007669"/>
    <property type="project" value="UniProtKB-KW"/>
</dbReference>
<accession>A0A0A2X962</accession>
<evidence type="ECO:0000259" key="16">
    <source>
        <dbReference type="Pfam" id="PF02875"/>
    </source>
</evidence>
<evidence type="ECO:0000256" key="14">
    <source>
        <dbReference type="NCBIfam" id="TIGR01082"/>
    </source>
</evidence>
<dbReference type="InterPro" id="IPR000713">
    <property type="entry name" value="Mur_ligase_N"/>
</dbReference>
<comment type="catalytic activity">
    <reaction evidence="13">
        <text>UDP-N-acetyl-alpha-D-muramate + L-alanine + ATP = UDP-N-acetyl-alpha-D-muramoyl-L-alanine + ADP + phosphate + H(+)</text>
        <dbReference type="Rhea" id="RHEA:23372"/>
        <dbReference type="ChEBI" id="CHEBI:15378"/>
        <dbReference type="ChEBI" id="CHEBI:30616"/>
        <dbReference type="ChEBI" id="CHEBI:43474"/>
        <dbReference type="ChEBI" id="CHEBI:57972"/>
        <dbReference type="ChEBI" id="CHEBI:70757"/>
        <dbReference type="ChEBI" id="CHEBI:83898"/>
        <dbReference type="ChEBI" id="CHEBI:456216"/>
        <dbReference type="EC" id="6.3.2.8"/>
    </reaction>
</comment>
<feature type="domain" description="Mur ligase N-terminal catalytic" evidence="15">
    <location>
        <begin position="2"/>
        <end position="100"/>
    </location>
</feature>
<dbReference type="GO" id="GO:0009252">
    <property type="term" value="P:peptidoglycan biosynthetic process"/>
    <property type="evidence" value="ECO:0007669"/>
    <property type="project" value="UniProtKB-UniRule"/>
</dbReference>
<dbReference type="Gene3D" id="3.90.190.20">
    <property type="entry name" value="Mur ligase, C-terminal domain"/>
    <property type="match status" value="1"/>
</dbReference>
<dbReference type="GO" id="GO:0008763">
    <property type="term" value="F:UDP-N-acetylmuramate-L-alanine ligase activity"/>
    <property type="evidence" value="ECO:0007669"/>
    <property type="project" value="UniProtKB-UniRule"/>
</dbReference>
<dbReference type="AlphaFoldDB" id="A0A0A2X962"/>
<dbReference type="Proteomes" id="UP000030364">
    <property type="component" value="Unassembled WGS sequence"/>
</dbReference>
<evidence type="ECO:0000256" key="9">
    <source>
        <dbReference type="ARBA" id="ARBA00022960"/>
    </source>
</evidence>
<protein>
    <recommendedName>
        <fullName evidence="3 14">UDP-N-acetylmuramate--L-alanine ligase</fullName>
        <ecNumber evidence="3 14">6.3.2.8</ecNumber>
    </recommendedName>
</protein>
<reference evidence="18 19" key="1">
    <citation type="journal article" date="2015" name="Genome Announc.">
        <title>Draft Genome Sequence of the Thermophile Thermus filiformis ATCC 43280, Producer of Carotenoid-(Di)glucoside-Branched Fatty Acid (Di)esters and Source of Hyperthermostable Enzymes of Biotechnological Interest.</title>
        <authorList>
            <person name="Mandelli F."/>
            <person name="Oliveira Ramires B."/>
            <person name="Couger M.B."/>
            <person name="Paixao D.A."/>
            <person name="Camilo C.M."/>
            <person name="Polikarpov I."/>
            <person name="Prade R."/>
            <person name="Riano-Pachon D.M."/>
            <person name="Squina F.M."/>
        </authorList>
    </citation>
    <scope>NUCLEOTIDE SEQUENCE [LARGE SCALE GENOMIC DNA]</scope>
    <source>
        <strain evidence="18 19">ATCC 43280</strain>
    </source>
</reference>
<dbReference type="InterPro" id="IPR050061">
    <property type="entry name" value="MurCDEF_pg_biosynth"/>
</dbReference>
<feature type="domain" description="Mur ligase central" evidence="17">
    <location>
        <begin position="161"/>
        <end position="283"/>
    </location>
</feature>
<evidence type="ECO:0000313" key="19">
    <source>
        <dbReference type="Proteomes" id="UP000030364"/>
    </source>
</evidence>
<dbReference type="Pfam" id="PF02875">
    <property type="entry name" value="Mur_ligase_C"/>
    <property type="match status" value="1"/>
</dbReference>
<keyword evidence="9" id="KW-0133">Cell shape</keyword>
<sequence length="447" mass="48239">MKVHVMGLEGVGMSALARLLLAEGHGVTGCDLAPGSRCQALLALGAGPVHRGHDPGHLQDEDTLLLPTPIPEDHPEVQEARRRGLRVLHRMELLRDLLAQRPSLGVTGTHGKTTTTGMLASILLAAGLDPWVLLGGEVEPFGNARYGQGPRLAEVDESDPRFQEVRVDVAVVTNLEADHVSPDGRPRPNYHPSYEALMEAVLAFGRRAQALVFPASDPVLARLFRGLSAHPFGAGGEAWAEDLELLPFGSRFHLVHRGRRLGEVRLEVPGAHNVHNALAAGLAALLFGVPFPAVQAGLAQYRGARRRFERLGVYRGALLVDDYAHHPTEVRATLEAARSTGLKVKALFQPHRLGRTQSLWRAFAQSLLLAEEVLVLPVYTAGEEGDKEELARRIAQEVQSLGGKALFLRLEEARAYLEAQAGPGEVWVSLGAGDVNRILKALLGGEG</sequence>
<dbReference type="InterPro" id="IPR036615">
    <property type="entry name" value="Mur_ligase_C_dom_sf"/>
</dbReference>
<proteinExistence type="predicted"/>
<keyword evidence="6" id="KW-0132">Cell division</keyword>
<dbReference type="InterPro" id="IPR005758">
    <property type="entry name" value="UDP-N-AcMur_Ala_ligase_MurC"/>
</dbReference>
<organism evidence="18 19">
    <name type="scientific">Thermus filiformis</name>
    <dbReference type="NCBI Taxonomy" id="276"/>
    <lineage>
        <taxon>Bacteria</taxon>
        <taxon>Thermotogati</taxon>
        <taxon>Deinococcota</taxon>
        <taxon>Deinococci</taxon>
        <taxon>Thermales</taxon>
        <taxon>Thermaceae</taxon>
        <taxon>Thermus</taxon>
    </lineage>
</organism>
<dbReference type="Pfam" id="PF01225">
    <property type="entry name" value="Mur_ligase"/>
    <property type="match status" value="1"/>
</dbReference>
<dbReference type="GO" id="GO:0008360">
    <property type="term" value="P:regulation of cell shape"/>
    <property type="evidence" value="ECO:0007669"/>
    <property type="project" value="UniProtKB-KW"/>
</dbReference>
<dbReference type="SUPFAM" id="SSF53244">
    <property type="entry name" value="MurD-like peptide ligases, peptide-binding domain"/>
    <property type="match status" value="1"/>
</dbReference>
<keyword evidence="10" id="KW-0573">Peptidoglycan synthesis</keyword>
<comment type="pathway">
    <text evidence="2">Cell wall biogenesis; peptidoglycan biosynthesis.</text>
</comment>
<evidence type="ECO:0000256" key="10">
    <source>
        <dbReference type="ARBA" id="ARBA00022984"/>
    </source>
</evidence>
<dbReference type="InterPro" id="IPR036565">
    <property type="entry name" value="Mur-like_cat_sf"/>
</dbReference>
<keyword evidence="19" id="KW-1185">Reference proteome</keyword>
<evidence type="ECO:0000256" key="5">
    <source>
        <dbReference type="ARBA" id="ARBA00022598"/>
    </source>
</evidence>
<dbReference type="STRING" id="276.THFILI_08405"/>
<dbReference type="RefSeq" id="WP_038064952.1">
    <property type="nucleotide sequence ID" value="NZ_JPSL02000039.1"/>
</dbReference>
<dbReference type="SUPFAM" id="SSF53623">
    <property type="entry name" value="MurD-like peptide ligases, catalytic domain"/>
    <property type="match status" value="1"/>
</dbReference>
<evidence type="ECO:0000256" key="11">
    <source>
        <dbReference type="ARBA" id="ARBA00023306"/>
    </source>
</evidence>
<evidence type="ECO:0000256" key="8">
    <source>
        <dbReference type="ARBA" id="ARBA00022840"/>
    </source>
</evidence>
<evidence type="ECO:0000256" key="12">
    <source>
        <dbReference type="ARBA" id="ARBA00023316"/>
    </source>
</evidence>
<dbReference type="EMBL" id="JPSL02000039">
    <property type="protein sequence ID" value="KGQ21699.1"/>
    <property type="molecule type" value="Genomic_DNA"/>
</dbReference>
<gene>
    <name evidence="18" type="ORF">THFILI_08405</name>
</gene>
<dbReference type="Gene3D" id="3.40.50.720">
    <property type="entry name" value="NAD(P)-binding Rossmann-like Domain"/>
    <property type="match status" value="1"/>
</dbReference>
<keyword evidence="12" id="KW-0961">Cell wall biogenesis/degradation</keyword>
<dbReference type="OrthoDB" id="9804126at2"/>
<dbReference type="Gene3D" id="3.40.1190.10">
    <property type="entry name" value="Mur-like, catalytic domain"/>
    <property type="match status" value="1"/>
</dbReference>
<keyword evidence="5 18" id="KW-0436">Ligase</keyword>
<dbReference type="GO" id="GO:0071555">
    <property type="term" value="P:cell wall organization"/>
    <property type="evidence" value="ECO:0007669"/>
    <property type="project" value="UniProtKB-KW"/>
</dbReference>
<evidence type="ECO:0000256" key="13">
    <source>
        <dbReference type="ARBA" id="ARBA00047833"/>
    </source>
</evidence>
<evidence type="ECO:0000256" key="4">
    <source>
        <dbReference type="ARBA" id="ARBA00022490"/>
    </source>
</evidence>
<name>A0A0A2X962_THEFI</name>
<dbReference type="InterPro" id="IPR004101">
    <property type="entry name" value="Mur_ligase_C"/>
</dbReference>
<evidence type="ECO:0000256" key="3">
    <source>
        <dbReference type="ARBA" id="ARBA00012211"/>
    </source>
</evidence>
<evidence type="ECO:0000256" key="1">
    <source>
        <dbReference type="ARBA" id="ARBA00004496"/>
    </source>
</evidence>
<dbReference type="InterPro" id="IPR013221">
    <property type="entry name" value="Mur_ligase_cen"/>
</dbReference>
<feature type="domain" description="Mur ligase C-terminal" evidence="16">
    <location>
        <begin position="306"/>
        <end position="433"/>
    </location>
</feature>
<dbReference type="EC" id="6.3.2.8" evidence="3 14"/>
<dbReference type="NCBIfam" id="TIGR01082">
    <property type="entry name" value="murC"/>
    <property type="match status" value="1"/>
</dbReference>
<dbReference type="GO" id="GO:0051301">
    <property type="term" value="P:cell division"/>
    <property type="evidence" value="ECO:0007669"/>
    <property type="project" value="UniProtKB-KW"/>
</dbReference>